<comment type="caution">
    <text evidence="1">The sequence shown here is derived from an EMBL/GenBank/DDBJ whole genome shotgun (WGS) entry which is preliminary data.</text>
</comment>
<reference evidence="2" key="1">
    <citation type="submission" date="2017-08" db="EMBL/GenBank/DDBJ databases">
        <authorList>
            <person name="Huang Z."/>
        </authorList>
    </citation>
    <scope>NUCLEOTIDE SEQUENCE [LARGE SCALE GENOMIC DNA]</scope>
    <source>
        <strain evidence="2">SA5d-4</strain>
    </source>
</reference>
<evidence type="ECO:0000313" key="2">
    <source>
        <dbReference type="Proteomes" id="UP000217083"/>
    </source>
</evidence>
<proteinExistence type="predicted"/>
<name>A0A263BRQ6_9BACI</name>
<sequence length="124" mass="14203">MNLYYSLYAEQMVCALSSEFFHIDETKDLKGNGKMHQHLVPASYHRVTAVGSVIRILNGDKSDTVVKTLTSCINNAQRQDKGVVDGIEIMERNIPRKSRNQLRQIIQWQKAAEHYLKLAENNTK</sequence>
<gene>
    <name evidence="1" type="ORF">CIB95_14340</name>
</gene>
<keyword evidence="2" id="KW-1185">Reference proteome</keyword>
<accession>A0A263BRQ6</accession>
<organism evidence="1 2">
    <name type="scientific">Lottiidibacillus patelloidae</name>
    <dbReference type="NCBI Taxonomy" id="2670334"/>
    <lineage>
        <taxon>Bacteria</taxon>
        <taxon>Bacillati</taxon>
        <taxon>Bacillota</taxon>
        <taxon>Bacilli</taxon>
        <taxon>Bacillales</taxon>
        <taxon>Bacillaceae</taxon>
        <taxon>Lottiidibacillus</taxon>
    </lineage>
</organism>
<reference evidence="1 2" key="2">
    <citation type="submission" date="2017-09" db="EMBL/GenBank/DDBJ databases">
        <title>Bacillus patelloidae sp. nov., isolated from the intestinal tract of a marine limpet.</title>
        <authorList>
            <person name="Liu R."/>
            <person name="Dong C."/>
            <person name="Shao Z."/>
        </authorList>
    </citation>
    <scope>NUCLEOTIDE SEQUENCE [LARGE SCALE GENOMIC DNA]</scope>
    <source>
        <strain evidence="1 2">SA5d-4</strain>
    </source>
</reference>
<dbReference type="EMBL" id="NPIA01000009">
    <property type="protein sequence ID" value="OZM56047.1"/>
    <property type="molecule type" value="Genomic_DNA"/>
</dbReference>
<protein>
    <submittedName>
        <fullName evidence="1">Uncharacterized protein</fullName>
    </submittedName>
</protein>
<evidence type="ECO:0000313" key="1">
    <source>
        <dbReference type="EMBL" id="OZM56047.1"/>
    </source>
</evidence>
<dbReference type="Proteomes" id="UP000217083">
    <property type="component" value="Unassembled WGS sequence"/>
</dbReference>
<dbReference type="AlphaFoldDB" id="A0A263BRQ6"/>